<evidence type="ECO:0000256" key="3">
    <source>
        <dbReference type="ARBA" id="ARBA00022898"/>
    </source>
</evidence>
<dbReference type="EMBL" id="KQ964251">
    <property type="protein sequence ID" value="KXJ90927.1"/>
    <property type="molecule type" value="Genomic_DNA"/>
</dbReference>
<evidence type="ECO:0000313" key="8">
    <source>
        <dbReference type="Proteomes" id="UP000070501"/>
    </source>
</evidence>
<comment type="cofactor">
    <cofactor evidence="1 5 6">
        <name>pyridoxal 5'-phosphate</name>
        <dbReference type="ChEBI" id="CHEBI:597326"/>
    </cofactor>
</comment>
<feature type="modified residue" description="N6-(pyridoxal phosphate)lysine" evidence="5">
    <location>
        <position position="342"/>
    </location>
</feature>
<dbReference type="Pfam" id="PF00282">
    <property type="entry name" value="Pyridoxal_deC"/>
    <property type="match status" value="1"/>
</dbReference>
<evidence type="ECO:0000313" key="7">
    <source>
        <dbReference type="EMBL" id="KXJ90927.1"/>
    </source>
</evidence>
<dbReference type="InterPro" id="IPR015421">
    <property type="entry name" value="PyrdxlP-dep_Trfase_major"/>
</dbReference>
<dbReference type="OrthoDB" id="2161780at2759"/>
<dbReference type="Gene3D" id="3.90.1150.10">
    <property type="entry name" value="Aspartate Aminotransferase, domain 1"/>
    <property type="match status" value="1"/>
</dbReference>
<evidence type="ECO:0000256" key="2">
    <source>
        <dbReference type="ARBA" id="ARBA00009533"/>
    </source>
</evidence>
<gene>
    <name evidence="7" type="ORF">Micbo1qcDRAFT_119717</name>
</gene>
<dbReference type="InterPro" id="IPR015422">
    <property type="entry name" value="PyrdxlP-dep_Trfase_small"/>
</dbReference>
<dbReference type="STRING" id="196109.A0A136J148"/>
<dbReference type="InterPro" id="IPR021115">
    <property type="entry name" value="Pyridoxal-P_BS"/>
</dbReference>
<dbReference type="PANTHER" id="PTHR11999">
    <property type="entry name" value="GROUP II PYRIDOXAL-5-PHOSPHATE DECARBOXYLASE"/>
    <property type="match status" value="1"/>
</dbReference>
<sequence length="537" mass="57852">MAEETLQEQSYRRIRQAVAEASTATGDATSQAQTLPGPDRLSAARAAIPSDATGPGFLVGRGARATIDHILDDLTPALTGQNLSGRYYGFVTGSTLPVAEVADNIVTAFDQNVQVHLPGQTIATDVEDAALEMLLGLLDLGGREVWGGRIFTTGATGSNILGLACGREHVVTEAASRRQQEGSERKEVASIGELGILQACVQAGVTDIQVLTSMGHSSLSKAAGIIGLGRASVKELPLSAQEPWRLDLDAVEEQLTRQRETGMVSIIAVSAGEVNTSRFAAAGLADMRRLRELADRHGAWIHVDGAFAIFARTLPQTPEFALLYELAAGIELADSITVDGHKILNVPYDCGMFFTRRASILQDVCRNPNAAYLTATTPGAAGCPAVEIHSPLNIGLENSRRWRALPVYATLLSEGREGVAAMVARMVRLARKVAGFVRASEDYELLPEQGGSHAGEDEDRSTAFVVLFRARDDGLNSVLVQRIQESREWYVSGTKWDGRPACRIAVSSWRVNVDEDAEFVKGWLERLAREHKENGKK</sequence>
<dbReference type="GO" id="GO:0016740">
    <property type="term" value="F:transferase activity"/>
    <property type="evidence" value="ECO:0007669"/>
    <property type="project" value="UniProtKB-KW"/>
</dbReference>
<dbReference type="Proteomes" id="UP000070501">
    <property type="component" value="Unassembled WGS sequence"/>
</dbReference>
<dbReference type="AlphaFoldDB" id="A0A136J148"/>
<protein>
    <submittedName>
        <fullName evidence="7">Pyridoxal phosphate-dependent transferase</fullName>
    </submittedName>
</protein>
<evidence type="ECO:0000256" key="5">
    <source>
        <dbReference type="PIRSR" id="PIRSR602129-50"/>
    </source>
</evidence>
<dbReference type="GO" id="GO:0030170">
    <property type="term" value="F:pyridoxal phosphate binding"/>
    <property type="evidence" value="ECO:0007669"/>
    <property type="project" value="InterPro"/>
</dbReference>
<dbReference type="GO" id="GO:0016831">
    <property type="term" value="F:carboxy-lyase activity"/>
    <property type="evidence" value="ECO:0007669"/>
    <property type="project" value="InterPro"/>
</dbReference>
<dbReference type="SUPFAM" id="SSF53383">
    <property type="entry name" value="PLP-dependent transferases"/>
    <property type="match status" value="1"/>
</dbReference>
<evidence type="ECO:0000256" key="4">
    <source>
        <dbReference type="ARBA" id="ARBA00023239"/>
    </source>
</evidence>
<reference evidence="8" key="1">
    <citation type="submission" date="2016-02" db="EMBL/GenBank/DDBJ databases">
        <title>Draft genome sequence of Microdochium bolleyi, a fungal endophyte of beachgrass.</title>
        <authorList>
            <consortium name="DOE Joint Genome Institute"/>
            <person name="David A.S."/>
            <person name="May G."/>
            <person name="Haridas S."/>
            <person name="Lim J."/>
            <person name="Wang M."/>
            <person name="Labutti K."/>
            <person name="Lipzen A."/>
            <person name="Barry K."/>
            <person name="Grigoriev I.V."/>
        </authorList>
    </citation>
    <scope>NUCLEOTIDE SEQUENCE [LARGE SCALE GENOMIC DNA]</scope>
    <source>
        <strain evidence="8">J235TASD1</strain>
    </source>
</reference>
<dbReference type="PANTHER" id="PTHR11999:SF165">
    <property type="entry name" value="DECARBOXYLASE, PUTATIVE (AFU_ORTHOLOGUE AFUA_2G04980)-RELATED"/>
    <property type="match status" value="1"/>
</dbReference>
<evidence type="ECO:0000256" key="6">
    <source>
        <dbReference type="RuleBase" id="RU000382"/>
    </source>
</evidence>
<dbReference type="GO" id="GO:0019752">
    <property type="term" value="P:carboxylic acid metabolic process"/>
    <property type="evidence" value="ECO:0007669"/>
    <property type="project" value="InterPro"/>
</dbReference>
<keyword evidence="8" id="KW-1185">Reference proteome</keyword>
<accession>A0A136J148</accession>
<keyword evidence="7" id="KW-0808">Transferase</keyword>
<dbReference type="InterPro" id="IPR010977">
    <property type="entry name" value="Aromatic_deC"/>
</dbReference>
<dbReference type="PROSITE" id="PS00392">
    <property type="entry name" value="DDC_GAD_HDC_YDC"/>
    <property type="match status" value="1"/>
</dbReference>
<dbReference type="InParanoid" id="A0A136J148"/>
<proteinExistence type="inferred from homology"/>
<dbReference type="InterPro" id="IPR002129">
    <property type="entry name" value="PyrdxlP-dep_de-COase"/>
</dbReference>
<organism evidence="7 8">
    <name type="scientific">Microdochium bolleyi</name>
    <dbReference type="NCBI Taxonomy" id="196109"/>
    <lineage>
        <taxon>Eukaryota</taxon>
        <taxon>Fungi</taxon>
        <taxon>Dikarya</taxon>
        <taxon>Ascomycota</taxon>
        <taxon>Pezizomycotina</taxon>
        <taxon>Sordariomycetes</taxon>
        <taxon>Xylariomycetidae</taxon>
        <taxon>Xylariales</taxon>
        <taxon>Microdochiaceae</taxon>
        <taxon>Microdochium</taxon>
    </lineage>
</organism>
<dbReference type="InterPro" id="IPR015424">
    <property type="entry name" value="PyrdxlP-dep_Trfase"/>
</dbReference>
<dbReference type="GO" id="GO:0005737">
    <property type="term" value="C:cytoplasm"/>
    <property type="evidence" value="ECO:0007669"/>
    <property type="project" value="TreeGrafter"/>
</dbReference>
<evidence type="ECO:0000256" key="1">
    <source>
        <dbReference type="ARBA" id="ARBA00001933"/>
    </source>
</evidence>
<keyword evidence="3 5" id="KW-0663">Pyridoxal phosphate</keyword>
<name>A0A136J148_9PEZI</name>
<keyword evidence="4 6" id="KW-0456">Lyase</keyword>
<comment type="similarity">
    <text evidence="2 6">Belongs to the group II decarboxylase family.</text>
</comment>
<dbReference type="Gene3D" id="3.40.640.10">
    <property type="entry name" value="Type I PLP-dependent aspartate aminotransferase-like (Major domain)"/>
    <property type="match status" value="1"/>
</dbReference>